<dbReference type="AlphaFoldDB" id="A0AA48M3A4"/>
<evidence type="ECO:0000313" key="1">
    <source>
        <dbReference type="EMBL" id="CAJ0891670.1"/>
    </source>
</evidence>
<sequence>MPISLREFADILLDAAEVGSGEIEDAAMVRALQIEFDARRVA</sequence>
<gene>
    <name evidence="1" type="ORF">AMST5_04154</name>
</gene>
<organism evidence="1">
    <name type="scientific">freshwater sediment metagenome</name>
    <dbReference type="NCBI Taxonomy" id="556182"/>
    <lineage>
        <taxon>unclassified sequences</taxon>
        <taxon>metagenomes</taxon>
        <taxon>ecological metagenomes</taxon>
    </lineage>
</organism>
<proteinExistence type="predicted"/>
<dbReference type="EMBL" id="OY288114">
    <property type="protein sequence ID" value="CAJ0891670.1"/>
    <property type="molecule type" value="Genomic_DNA"/>
</dbReference>
<protein>
    <submittedName>
        <fullName evidence="1">Uncharacterized protein</fullName>
    </submittedName>
</protein>
<reference evidence="1" key="1">
    <citation type="submission" date="2023-07" db="EMBL/GenBank/DDBJ databases">
        <authorList>
            <person name="Pelsma A.J. K."/>
        </authorList>
    </citation>
    <scope>NUCLEOTIDE SEQUENCE</scope>
</reference>
<name>A0AA48M3A4_9ZZZZ</name>
<accession>A0AA48M3A4</accession>